<dbReference type="PRINTS" id="PR00660">
    <property type="entry name" value="ERLUMENR"/>
</dbReference>
<keyword evidence="7" id="KW-0653">Protein transport</keyword>
<comment type="caution">
    <text evidence="11">The sequence shown here is derived from an EMBL/GenBank/DDBJ whole genome shotgun (WGS) entry which is preliminary data.</text>
</comment>
<dbReference type="GO" id="GO:0006621">
    <property type="term" value="P:protein retention in ER lumen"/>
    <property type="evidence" value="ECO:0007669"/>
    <property type="project" value="InterPro"/>
</dbReference>
<keyword evidence="6" id="KW-0931">ER-Golgi transport</keyword>
<gene>
    <name evidence="11" type="ORF">GPM918_LOCUS2924</name>
    <name evidence="12" type="ORF">SRO942_LOCUS2924</name>
</gene>
<evidence type="ECO:0000256" key="9">
    <source>
        <dbReference type="ARBA" id="ARBA00023136"/>
    </source>
</evidence>
<keyword evidence="8" id="KW-1133">Transmembrane helix</keyword>
<keyword evidence="4" id="KW-0812">Transmembrane</keyword>
<comment type="subcellular location">
    <subcellularLocation>
        <location evidence="1">Endoplasmic reticulum membrane</location>
        <topology evidence="1">Multi-pass membrane protein</topology>
    </subcellularLocation>
</comment>
<accession>A0A813RYI7</accession>
<dbReference type="GO" id="GO:0046923">
    <property type="term" value="F:ER retention sequence binding"/>
    <property type="evidence" value="ECO:0007669"/>
    <property type="project" value="InterPro"/>
</dbReference>
<dbReference type="GO" id="GO:0016192">
    <property type="term" value="P:vesicle-mediated transport"/>
    <property type="evidence" value="ECO:0007669"/>
    <property type="project" value="UniProtKB-KW"/>
</dbReference>
<dbReference type="EMBL" id="CAJNOQ010000339">
    <property type="protein sequence ID" value="CAF0789535.1"/>
    <property type="molecule type" value="Genomic_DNA"/>
</dbReference>
<evidence type="ECO:0000313" key="11">
    <source>
        <dbReference type="EMBL" id="CAF0789535.1"/>
    </source>
</evidence>
<name>A0A813RYI7_9BILA</name>
<proteinExistence type="inferred from homology"/>
<keyword evidence="5" id="KW-0256">Endoplasmic reticulum</keyword>
<keyword evidence="10" id="KW-0675">Receptor</keyword>
<dbReference type="GO" id="GO:0005789">
    <property type="term" value="C:endoplasmic reticulum membrane"/>
    <property type="evidence" value="ECO:0007669"/>
    <property type="project" value="UniProtKB-SubCell"/>
</dbReference>
<evidence type="ECO:0000256" key="1">
    <source>
        <dbReference type="ARBA" id="ARBA00004477"/>
    </source>
</evidence>
<keyword evidence="13" id="KW-1185">Reference proteome</keyword>
<evidence type="ECO:0000256" key="7">
    <source>
        <dbReference type="ARBA" id="ARBA00022927"/>
    </source>
</evidence>
<evidence type="ECO:0008006" key="14">
    <source>
        <dbReference type="Google" id="ProtNLM"/>
    </source>
</evidence>
<evidence type="ECO:0000256" key="3">
    <source>
        <dbReference type="ARBA" id="ARBA00022448"/>
    </source>
</evidence>
<organism evidence="11 13">
    <name type="scientific">Didymodactylos carnosus</name>
    <dbReference type="NCBI Taxonomy" id="1234261"/>
    <lineage>
        <taxon>Eukaryota</taxon>
        <taxon>Metazoa</taxon>
        <taxon>Spiralia</taxon>
        <taxon>Gnathifera</taxon>
        <taxon>Rotifera</taxon>
        <taxon>Eurotatoria</taxon>
        <taxon>Bdelloidea</taxon>
        <taxon>Philodinida</taxon>
        <taxon>Philodinidae</taxon>
        <taxon>Didymodactylos</taxon>
    </lineage>
</organism>
<evidence type="ECO:0000256" key="10">
    <source>
        <dbReference type="ARBA" id="ARBA00023170"/>
    </source>
</evidence>
<sequence>MEKPNMCRSTYDRSHDTFRIEFPIIISAVLSLIWNHEFSVLEILWTFSIYLESVAVLPQLFMVSRTGEAETITSHYLFALGIYRFLYILNWIYRYYTEGFIDWISIVSGCMSQASTIITDVHPVPSTGQKVDKNQVKKKISNKNDPTATNYLSSSTNISAGHHLSYLFQAAYTALLTNGNLNVVRNLIKQLNVHAKRKQLRLQMNRGPFQNKGNFAYLRRKAPQKGQRPILAPNYRLNQYQFKCALPQTLRNYVKGGDSASVGCEVPL</sequence>
<dbReference type="GO" id="GO:0015031">
    <property type="term" value="P:protein transport"/>
    <property type="evidence" value="ECO:0007669"/>
    <property type="project" value="UniProtKB-KW"/>
</dbReference>
<evidence type="ECO:0000256" key="4">
    <source>
        <dbReference type="ARBA" id="ARBA00022692"/>
    </source>
</evidence>
<evidence type="ECO:0000256" key="2">
    <source>
        <dbReference type="ARBA" id="ARBA00010120"/>
    </source>
</evidence>
<protein>
    <recommendedName>
        <fullName evidence="14">ER lumen protein-retaining receptor</fullName>
    </recommendedName>
</protein>
<evidence type="ECO:0000256" key="5">
    <source>
        <dbReference type="ARBA" id="ARBA00022824"/>
    </source>
</evidence>
<evidence type="ECO:0000256" key="6">
    <source>
        <dbReference type="ARBA" id="ARBA00022892"/>
    </source>
</evidence>
<evidence type="ECO:0000256" key="8">
    <source>
        <dbReference type="ARBA" id="ARBA00022989"/>
    </source>
</evidence>
<dbReference type="PANTHER" id="PTHR10585">
    <property type="entry name" value="ER LUMEN PROTEIN RETAINING RECEPTOR"/>
    <property type="match status" value="1"/>
</dbReference>
<keyword evidence="3" id="KW-0813">Transport</keyword>
<dbReference type="EMBL" id="CAJOBC010000339">
    <property type="protein sequence ID" value="CAF3573671.1"/>
    <property type="molecule type" value="Genomic_DNA"/>
</dbReference>
<evidence type="ECO:0000313" key="13">
    <source>
        <dbReference type="Proteomes" id="UP000663829"/>
    </source>
</evidence>
<dbReference type="Proteomes" id="UP000681722">
    <property type="component" value="Unassembled WGS sequence"/>
</dbReference>
<dbReference type="Pfam" id="PF00810">
    <property type="entry name" value="ER_lumen_recept"/>
    <property type="match status" value="1"/>
</dbReference>
<evidence type="ECO:0000313" key="12">
    <source>
        <dbReference type="EMBL" id="CAF3573671.1"/>
    </source>
</evidence>
<dbReference type="OrthoDB" id="7694678at2759"/>
<dbReference type="AlphaFoldDB" id="A0A813RYI7"/>
<dbReference type="Proteomes" id="UP000663829">
    <property type="component" value="Unassembled WGS sequence"/>
</dbReference>
<reference evidence="11" key="1">
    <citation type="submission" date="2021-02" db="EMBL/GenBank/DDBJ databases">
        <authorList>
            <person name="Nowell W R."/>
        </authorList>
    </citation>
    <scope>NUCLEOTIDE SEQUENCE</scope>
</reference>
<dbReference type="InterPro" id="IPR000133">
    <property type="entry name" value="ER_ret_rcpt"/>
</dbReference>
<keyword evidence="9" id="KW-0472">Membrane</keyword>
<comment type="similarity">
    <text evidence="2">Belongs to the ERD2 family.</text>
</comment>